<accession>A0ABQ6A578</accession>
<name>A0ABQ6A578_9PROT</name>
<dbReference type="EMBL" id="BSOS01000046">
    <property type="protein sequence ID" value="GLR67001.1"/>
    <property type="molecule type" value="Genomic_DNA"/>
</dbReference>
<feature type="region of interest" description="Disordered" evidence="1">
    <location>
        <begin position="31"/>
        <end position="57"/>
    </location>
</feature>
<feature type="compositionally biased region" description="Basic residues" evidence="1">
    <location>
        <begin position="32"/>
        <end position="42"/>
    </location>
</feature>
<evidence type="ECO:0000313" key="3">
    <source>
        <dbReference type="Proteomes" id="UP001156641"/>
    </source>
</evidence>
<gene>
    <name evidence="2" type="ORF">GCM10010909_16820</name>
</gene>
<sequence>MTGRAAPKSTVCRATFMALVKVSRALVDQGKGGRKLWPKRKPRSDAKTPAGPDPGAPSFNVRAPAFLVAGNHLRCWKCSGNTAVYALVVAPPFDHRDGARQWEPGTSLAVLAYIESLPERIADHLKLTAPRYFRDASQWHRRPYWMNHCEYCGAKIGDAETIESAIAPLNTERFQPANVKLSHVPQPFEALATLHNCSDQVSVEA</sequence>
<protein>
    <submittedName>
        <fullName evidence="2">Uncharacterized protein</fullName>
    </submittedName>
</protein>
<dbReference type="RefSeq" id="WP_284257707.1">
    <property type="nucleotide sequence ID" value="NZ_BSOS01000046.1"/>
</dbReference>
<proteinExistence type="predicted"/>
<organism evidence="2 3">
    <name type="scientific">Acidocella aquatica</name>
    <dbReference type="NCBI Taxonomy" id="1922313"/>
    <lineage>
        <taxon>Bacteria</taxon>
        <taxon>Pseudomonadati</taxon>
        <taxon>Pseudomonadota</taxon>
        <taxon>Alphaproteobacteria</taxon>
        <taxon>Acetobacterales</taxon>
        <taxon>Acidocellaceae</taxon>
        <taxon>Acidocella</taxon>
    </lineage>
</organism>
<evidence type="ECO:0000256" key="1">
    <source>
        <dbReference type="SAM" id="MobiDB-lite"/>
    </source>
</evidence>
<evidence type="ECO:0000313" key="2">
    <source>
        <dbReference type="EMBL" id="GLR67001.1"/>
    </source>
</evidence>
<dbReference type="Proteomes" id="UP001156641">
    <property type="component" value="Unassembled WGS sequence"/>
</dbReference>
<reference evidence="3" key="1">
    <citation type="journal article" date="2019" name="Int. J. Syst. Evol. Microbiol.">
        <title>The Global Catalogue of Microorganisms (GCM) 10K type strain sequencing project: providing services to taxonomists for standard genome sequencing and annotation.</title>
        <authorList>
            <consortium name="The Broad Institute Genomics Platform"/>
            <consortium name="The Broad Institute Genome Sequencing Center for Infectious Disease"/>
            <person name="Wu L."/>
            <person name="Ma J."/>
        </authorList>
    </citation>
    <scope>NUCLEOTIDE SEQUENCE [LARGE SCALE GENOMIC DNA]</scope>
    <source>
        <strain evidence="3">NBRC 112502</strain>
    </source>
</reference>
<comment type="caution">
    <text evidence="2">The sequence shown here is derived from an EMBL/GenBank/DDBJ whole genome shotgun (WGS) entry which is preliminary data.</text>
</comment>
<keyword evidence="3" id="KW-1185">Reference proteome</keyword>